<feature type="domain" description="Histidine kinase/HSP90-like ATPase" evidence="3">
    <location>
        <begin position="11"/>
        <end position="134"/>
    </location>
</feature>
<sequence length="185" mass="20230">MDGVTYWFRHTAEPRAVPRGRRFASNALRDWGLEHMSESVTLIASELLTNAVEATGTTKAGLSRAERETLPLVAVRLRVCGRTLAVEVWDTSRTLPRMRTPDADAENGRGLPIVTLLCERWDSYRHPSGGKVVYAVLPLARPTAAIAREEADGTGGVAERDPRAARALSSTNSPRMPADSPGRKR</sequence>
<proteinExistence type="predicted"/>
<dbReference type="Gene3D" id="3.30.565.10">
    <property type="entry name" value="Histidine kinase-like ATPase, C-terminal domain"/>
    <property type="match status" value="1"/>
</dbReference>
<dbReference type="KEGG" id="sgm:GCM10017557_36350"/>
<evidence type="ECO:0000313" key="4">
    <source>
        <dbReference type="EMBL" id="BCL28776.1"/>
    </source>
</evidence>
<reference evidence="4 5" key="1">
    <citation type="journal article" date="2014" name="Int. J. Syst. Evol. Microbiol.">
        <title>Complete genome sequence of Corynebacterium casei LMG S-19264T (=DSM 44701T), isolated from a smear-ripened cheese.</title>
        <authorList>
            <consortium name="US DOE Joint Genome Institute (JGI-PGF)"/>
            <person name="Walter F."/>
            <person name="Albersmeier A."/>
            <person name="Kalinowski J."/>
            <person name="Ruckert C."/>
        </authorList>
    </citation>
    <scope>NUCLEOTIDE SEQUENCE [LARGE SCALE GENOMIC DNA]</scope>
    <source>
        <strain evidence="4 5">JCM 4677</strain>
    </source>
</reference>
<dbReference type="SUPFAM" id="SSF55874">
    <property type="entry name" value="ATPase domain of HSP90 chaperone/DNA topoisomerase II/histidine kinase"/>
    <property type="match status" value="1"/>
</dbReference>
<gene>
    <name evidence="4" type="ORF">GCM10017557_36350</name>
</gene>
<dbReference type="CDD" id="cd16936">
    <property type="entry name" value="HATPase_RsbW-like"/>
    <property type="match status" value="1"/>
</dbReference>
<organism evidence="4 5">
    <name type="scientific">Streptomyces aurantiacus</name>
    <dbReference type="NCBI Taxonomy" id="47760"/>
    <lineage>
        <taxon>Bacteria</taxon>
        <taxon>Bacillati</taxon>
        <taxon>Actinomycetota</taxon>
        <taxon>Actinomycetes</taxon>
        <taxon>Kitasatosporales</taxon>
        <taxon>Streptomycetaceae</taxon>
        <taxon>Streptomyces</taxon>
        <taxon>Streptomyces aurantiacus group</taxon>
    </lineage>
</organism>
<dbReference type="GO" id="GO:0004674">
    <property type="term" value="F:protein serine/threonine kinase activity"/>
    <property type="evidence" value="ECO:0007669"/>
    <property type="project" value="UniProtKB-KW"/>
</dbReference>
<evidence type="ECO:0000259" key="3">
    <source>
        <dbReference type="Pfam" id="PF13581"/>
    </source>
</evidence>
<protein>
    <recommendedName>
        <fullName evidence="3">Histidine kinase/HSP90-like ATPase domain-containing protein</fullName>
    </recommendedName>
</protein>
<evidence type="ECO:0000256" key="1">
    <source>
        <dbReference type="ARBA" id="ARBA00022527"/>
    </source>
</evidence>
<dbReference type="InterPro" id="IPR050267">
    <property type="entry name" value="Anti-sigma-factor_SerPK"/>
</dbReference>
<dbReference type="OrthoDB" id="3480034at2"/>
<keyword evidence="1" id="KW-0723">Serine/threonine-protein kinase</keyword>
<evidence type="ECO:0000256" key="2">
    <source>
        <dbReference type="SAM" id="MobiDB-lite"/>
    </source>
</evidence>
<dbReference type="EMBL" id="AP023440">
    <property type="protein sequence ID" value="BCL28776.1"/>
    <property type="molecule type" value="Genomic_DNA"/>
</dbReference>
<keyword evidence="5" id="KW-1185">Reference proteome</keyword>
<dbReference type="InterPro" id="IPR036890">
    <property type="entry name" value="HATPase_C_sf"/>
</dbReference>
<keyword evidence="1" id="KW-0808">Transferase</keyword>
<evidence type="ECO:0000313" key="5">
    <source>
        <dbReference type="Proteomes" id="UP000516444"/>
    </source>
</evidence>
<dbReference type="PANTHER" id="PTHR35526">
    <property type="entry name" value="ANTI-SIGMA-F FACTOR RSBW-RELATED"/>
    <property type="match status" value="1"/>
</dbReference>
<dbReference type="InterPro" id="IPR003594">
    <property type="entry name" value="HATPase_dom"/>
</dbReference>
<keyword evidence="1" id="KW-0418">Kinase</keyword>
<dbReference type="AlphaFoldDB" id="A0A7G1P4Q1"/>
<accession>A0A7G1P4Q1</accession>
<dbReference type="RefSeq" id="WP_055518263.1">
    <property type="nucleotide sequence ID" value="NZ_AP023440.1"/>
</dbReference>
<feature type="region of interest" description="Disordered" evidence="2">
    <location>
        <begin position="149"/>
        <end position="185"/>
    </location>
</feature>
<dbReference type="PANTHER" id="PTHR35526:SF3">
    <property type="entry name" value="ANTI-SIGMA-F FACTOR RSBW"/>
    <property type="match status" value="1"/>
</dbReference>
<dbReference type="Pfam" id="PF13581">
    <property type="entry name" value="HATPase_c_2"/>
    <property type="match status" value="1"/>
</dbReference>
<name>A0A7G1P4Q1_9ACTN</name>
<dbReference type="Proteomes" id="UP000516444">
    <property type="component" value="Chromosome"/>
</dbReference>